<gene>
    <name evidence="8" type="ORF">GN330_00660</name>
</gene>
<sequence>MKKSPLILAAAGLAILAGCQSQGPGGGPVAPRPTGFQGTWIDATGGVSTLSGGSFQTVALDTGERLSEGRYFSSGADQVTMSGVSLARKRRGLPAEISFNCRQVTTDQLNCTSASGSTFVLTRRLPA</sequence>
<evidence type="ECO:0000313" key="8">
    <source>
        <dbReference type="EMBL" id="MVA95763.1"/>
    </source>
</evidence>
<keyword evidence="3" id="KW-0472">Membrane</keyword>
<comment type="subcellular location">
    <subcellularLocation>
        <location evidence="1">Cell outer membrane</location>
        <topology evidence="1">Lipid-anchor</topology>
    </subcellularLocation>
</comment>
<evidence type="ECO:0000256" key="2">
    <source>
        <dbReference type="ARBA" id="ARBA00022729"/>
    </source>
</evidence>
<evidence type="ECO:0000256" key="3">
    <source>
        <dbReference type="ARBA" id="ARBA00023136"/>
    </source>
</evidence>
<keyword evidence="4" id="KW-0564">Palmitate</keyword>
<keyword evidence="6" id="KW-0449">Lipoprotein</keyword>
<evidence type="ECO:0000256" key="6">
    <source>
        <dbReference type="ARBA" id="ARBA00023288"/>
    </source>
</evidence>
<organism evidence="8 9">
    <name type="scientific">Nitratireductor arenosus</name>
    <dbReference type="NCBI Taxonomy" id="2682096"/>
    <lineage>
        <taxon>Bacteria</taxon>
        <taxon>Pseudomonadati</taxon>
        <taxon>Pseudomonadota</taxon>
        <taxon>Alphaproteobacteria</taxon>
        <taxon>Hyphomicrobiales</taxon>
        <taxon>Phyllobacteriaceae</taxon>
        <taxon>Nitratireductor</taxon>
    </lineage>
</organism>
<keyword evidence="5" id="KW-0998">Cell outer membrane</keyword>
<evidence type="ECO:0000256" key="5">
    <source>
        <dbReference type="ARBA" id="ARBA00023237"/>
    </source>
</evidence>
<evidence type="ECO:0000313" key="9">
    <source>
        <dbReference type="Proteomes" id="UP000463224"/>
    </source>
</evidence>
<accession>A0A844QC94</accession>
<dbReference type="Pfam" id="PF26368">
    <property type="entry name" value="OMP10"/>
    <property type="match status" value="1"/>
</dbReference>
<evidence type="ECO:0000256" key="1">
    <source>
        <dbReference type="ARBA" id="ARBA00004459"/>
    </source>
</evidence>
<dbReference type="EMBL" id="WPHG01000001">
    <property type="protein sequence ID" value="MVA95763.1"/>
    <property type="molecule type" value="Genomic_DNA"/>
</dbReference>
<reference evidence="8 9" key="1">
    <citation type="submission" date="2019-12" db="EMBL/GenBank/DDBJ databases">
        <title>Nitratireductor arenosus sp. nov., Isolated from sea sand, Jeju island, South Korea.</title>
        <authorList>
            <person name="Kim W."/>
        </authorList>
    </citation>
    <scope>NUCLEOTIDE SEQUENCE [LARGE SCALE GENOMIC DNA]</scope>
    <source>
        <strain evidence="8 9">CAU 1489</strain>
    </source>
</reference>
<name>A0A844QC94_9HYPH</name>
<comment type="similarity">
    <text evidence="7">Belongs to the rhizobiaceae omp10 lipoprotein family.</text>
</comment>
<protein>
    <recommendedName>
        <fullName evidence="10">Outer membrane lipoprotein omp10</fullName>
    </recommendedName>
</protein>
<evidence type="ECO:0000256" key="4">
    <source>
        <dbReference type="ARBA" id="ARBA00023139"/>
    </source>
</evidence>
<proteinExistence type="inferred from homology"/>
<dbReference type="RefSeq" id="WP_156710646.1">
    <property type="nucleotide sequence ID" value="NZ_WPHG01000001.1"/>
</dbReference>
<dbReference type="PROSITE" id="PS51257">
    <property type="entry name" value="PROKAR_LIPOPROTEIN"/>
    <property type="match status" value="1"/>
</dbReference>
<dbReference type="AlphaFoldDB" id="A0A844QC94"/>
<keyword evidence="2" id="KW-0732">Signal</keyword>
<dbReference type="Proteomes" id="UP000463224">
    <property type="component" value="Unassembled WGS sequence"/>
</dbReference>
<keyword evidence="9" id="KW-1185">Reference proteome</keyword>
<evidence type="ECO:0000256" key="7">
    <source>
        <dbReference type="ARBA" id="ARBA00044505"/>
    </source>
</evidence>
<comment type="caution">
    <text evidence="8">The sequence shown here is derived from an EMBL/GenBank/DDBJ whole genome shotgun (WGS) entry which is preliminary data.</text>
</comment>
<dbReference type="InterPro" id="IPR049857">
    <property type="entry name" value="Omp10-like"/>
</dbReference>
<evidence type="ECO:0008006" key="10">
    <source>
        <dbReference type="Google" id="ProtNLM"/>
    </source>
</evidence>